<reference evidence="1 2" key="1">
    <citation type="submission" date="2018-08" db="EMBL/GenBank/DDBJ databases">
        <title>A genome reference for cultivated species of the human gut microbiota.</title>
        <authorList>
            <person name="Zou Y."/>
            <person name="Xue W."/>
            <person name="Luo G."/>
        </authorList>
    </citation>
    <scope>NUCLEOTIDE SEQUENCE [LARGE SCALE GENOMIC DNA]</scope>
    <source>
        <strain evidence="1 2">AM07-24</strain>
    </source>
</reference>
<protein>
    <submittedName>
        <fullName evidence="1">Uncharacterized protein</fullName>
    </submittedName>
</protein>
<dbReference type="OrthoDB" id="9900188at2"/>
<dbReference type="RefSeq" id="WP_118335061.1">
    <property type="nucleotide sequence ID" value="NZ_AP025567.1"/>
</dbReference>
<organism evidence="1 2">
    <name type="scientific">Emergencia timonensis</name>
    <dbReference type="NCBI Taxonomy" id="1776384"/>
    <lineage>
        <taxon>Bacteria</taxon>
        <taxon>Bacillati</taxon>
        <taxon>Bacillota</taxon>
        <taxon>Clostridia</taxon>
        <taxon>Peptostreptococcales</taxon>
        <taxon>Anaerovoracaceae</taxon>
        <taxon>Emergencia</taxon>
    </lineage>
</organism>
<dbReference type="AlphaFoldDB" id="A0A415E413"/>
<comment type="caution">
    <text evidence="1">The sequence shown here is derived from an EMBL/GenBank/DDBJ whole genome shotgun (WGS) entry which is preliminary data.</text>
</comment>
<proteinExistence type="predicted"/>
<evidence type="ECO:0000313" key="1">
    <source>
        <dbReference type="EMBL" id="RHJ88397.1"/>
    </source>
</evidence>
<name>A0A415E413_9FIRM</name>
<dbReference type="Proteomes" id="UP000284841">
    <property type="component" value="Unassembled WGS sequence"/>
</dbReference>
<evidence type="ECO:0000313" key="2">
    <source>
        <dbReference type="Proteomes" id="UP000284841"/>
    </source>
</evidence>
<dbReference type="EMBL" id="QRMS01000002">
    <property type="protein sequence ID" value="RHJ88397.1"/>
    <property type="molecule type" value="Genomic_DNA"/>
</dbReference>
<keyword evidence="2" id="KW-1185">Reference proteome</keyword>
<accession>A0A415E413</accession>
<gene>
    <name evidence="1" type="ORF">DW099_08335</name>
</gene>
<sequence>MIPKKVKVAFEGVNRLYTYFDDQYDLAPEDVVYVEGKMWKKPGQVREVSEANEFDRDRYNRILKKIIFEVHGTYYSYGPYVFCFDQEAIPFEQFRSWVSPPDRELNVEHEIGFDLLLEELGYCDFASEEALRYGLHCFQEEQVEFLSLIDGRGQALIKDGARHTVTFNYDGKTVRNMICRTDMDRFCEHDIGTCLTLRTLLHIFQNEFADYYEKGRFTAVNRNIFYRIVAYSLKKITL</sequence>